<dbReference type="Proteomes" id="UP000740329">
    <property type="component" value="Unassembled WGS sequence"/>
</dbReference>
<evidence type="ECO:0000313" key="2">
    <source>
        <dbReference type="EMBL" id="MBP2202044.1"/>
    </source>
</evidence>
<reference evidence="2" key="1">
    <citation type="submission" date="2021-03" db="EMBL/GenBank/DDBJ databases">
        <title>Genomic Encyclopedia of Type Strains, Phase IV (KMG-V): Genome sequencing to study the core and pangenomes of soil and plant-associated prokaryotes.</title>
        <authorList>
            <person name="Whitman W."/>
        </authorList>
    </citation>
    <scope>NUCLEOTIDE SEQUENCE</scope>
    <source>
        <strain evidence="2">C4</strain>
    </source>
</reference>
<dbReference type="InterPro" id="IPR011856">
    <property type="entry name" value="tRNA_endonuc-like_dom_sf"/>
</dbReference>
<dbReference type="AlphaFoldDB" id="A0A8J7UTU4"/>
<organism evidence="2 3">
    <name type="scientific">Methanococcus voltae</name>
    <dbReference type="NCBI Taxonomy" id="2188"/>
    <lineage>
        <taxon>Archaea</taxon>
        <taxon>Methanobacteriati</taxon>
        <taxon>Methanobacteriota</taxon>
        <taxon>Methanomada group</taxon>
        <taxon>Methanococci</taxon>
        <taxon>Methanococcales</taxon>
        <taxon>Methanococcaceae</taxon>
        <taxon>Methanococcus</taxon>
    </lineage>
</organism>
<dbReference type="InterPro" id="IPR043714">
    <property type="entry name" value="DUF5655"/>
</dbReference>
<dbReference type="RefSeq" id="WP_209591563.1">
    <property type="nucleotide sequence ID" value="NZ_JAGGMV010000005.1"/>
</dbReference>
<dbReference type="EMBL" id="JAGGMV010000005">
    <property type="protein sequence ID" value="MBP2202044.1"/>
    <property type="molecule type" value="Genomic_DNA"/>
</dbReference>
<comment type="caution">
    <text evidence="2">The sequence shown here is derived from an EMBL/GenBank/DDBJ whole genome shotgun (WGS) entry which is preliminary data.</text>
</comment>
<proteinExistence type="predicted"/>
<sequence>MVLFELSNNNKIAEIKEKEFKLEKDLQDVCEKNLKELLNLKFVASEFSVEKYRFDTVAYDEENKSFVIMEYKRGQNYSVIDQGYAYLATMLNNKAEFILEFNEKFETSLKRKHIDWSQSKVIFISQSFNKFQKDTINFKDLPIEIYEIKRFDNNTLSFSEVKGNRITNSISNIAVENETIKKVSSEVKTYTMDYHYSMGSPETIELYEKFKDKIEEMIPDIQIEPKKWYIAFKKNNKNIVDFTIQKSQLKIWLNLKMGELNDIKSLYRNVAGIGKFGNGDYEYNFTNDEELEYMLSLIKQVYKIQNKIKDD</sequence>
<dbReference type="GO" id="GO:0003676">
    <property type="term" value="F:nucleic acid binding"/>
    <property type="evidence" value="ECO:0007669"/>
    <property type="project" value="InterPro"/>
</dbReference>
<evidence type="ECO:0000313" key="3">
    <source>
        <dbReference type="Proteomes" id="UP000740329"/>
    </source>
</evidence>
<dbReference type="Gene3D" id="3.40.1350.10">
    <property type="match status" value="1"/>
</dbReference>
<accession>A0A8J7UTU4</accession>
<protein>
    <submittedName>
        <fullName evidence="2">Putative transport protein</fullName>
    </submittedName>
</protein>
<name>A0A8J7UTU4_METVO</name>
<feature type="domain" description="DUF5655" evidence="1">
    <location>
        <begin position="193"/>
        <end position="304"/>
    </location>
</feature>
<evidence type="ECO:0000259" key="1">
    <source>
        <dbReference type="Pfam" id="PF18899"/>
    </source>
</evidence>
<dbReference type="Pfam" id="PF18899">
    <property type="entry name" value="DUF5655"/>
    <property type="match status" value="1"/>
</dbReference>
<gene>
    <name evidence="2" type="ORF">J3E07_001485</name>
</gene>